<dbReference type="GO" id="GO:0003723">
    <property type="term" value="F:RNA binding"/>
    <property type="evidence" value="ECO:0007669"/>
    <property type="project" value="UniProtKB-KW"/>
</dbReference>
<protein>
    <recommendedName>
        <fullName evidence="12">Nudix hydrolase domain-containing protein</fullName>
    </recommendedName>
</protein>
<evidence type="ECO:0000313" key="14">
    <source>
        <dbReference type="Proteomes" id="UP000262825"/>
    </source>
</evidence>
<evidence type="ECO:0000256" key="11">
    <source>
        <dbReference type="SAM" id="MobiDB-lite"/>
    </source>
</evidence>
<dbReference type="SMART" id="SM01125">
    <property type="entry name" value="DCP2"/>
    <property type="match status" value="1"/>
</dbReference>
<dbReference type="SUPFAM" id="SSF140586">
    <property type="entry name" value="Dcp2 domain-like"/>
    <property type="match status" value="1"/>
</dbReference>
<sequence>MSLPLRNPLENITTLDRALEDLLVRFIINCPEEDLSSEERVLFQFEEAHWFYADFIKILNPKTLPNLKIKNFASKLIELCPLIWKWTDETADEALQKFSQYKKTIPVRGAAIFNEHLNKMLLVKGTESESWSFPRGKISKDENDVDCCIREVMEETGFDLTDYIDENEYVQRNIGGKNYKIFLVSGVPENFPFKPLVRHEIEDIKWKDFKKLVKSIYNNNTNVKFYLVNAMIRSISLWIKKQRQIKGDDRLKIYVEEQLKILLGLKKENVNDPGRELLNMLHSAVKKEEINGVSTKTAAGTENVLANKDTSKNDIHNVENDVIERPSPQVTASTPSQQHNILLPSGVPPFLPPQFSHVFPSMYPFSPNNSIVPESPNFEVPHQLLTPNNEIISTVPANNNNHAIIGNTNSGYINKSNTLPMHMVNISNESSHMRPPSTPILPPPSLFLSSSGMNPAMNVPLNNSINSNIANANVMLPSPMLRPADNTRNDTNDNVNHVDPASRDLLNILKKSASQSKTTTNNSNHDNGMDSFPENPNTQKKTKQNGNAAELLGILKNNSNNISNNDSYNKTPPTKKPVILKRDNITAGNDKNNEDGSQNLLQLLKNGGTYSKKDAINSNAQDKNNGNELLQLLKNPNASNVTSNTLIADTKKNNGINVSESFNGYEDFESSSSSSSSSSNEDIVTDDEEKEEKEAQTLLDESDDELTSIINEDEIEEKLKDEVLHVDNKSTNSVISSNGDYDKPEMCQTMFEMKTLAAPSLTFASPSLSSTSIEGGRVNDEKPKKFKLLKRGEKIDDIINKNNKNSSLCPESSVCPIKDTISLSAQTKQPIAEASTVNKSDKQVLLNTLKSSSNITTTS</sequence>
<evidence type="ECO:0000313" key="13">
    <source>
        <dbReference type="EMBL" id="SSD60525.1"/>
    </source>
</evidence>
<keyword evidence="5" id="KW-0507">mRNA processing</keyword>
<feature type="region of interest" description="Disordered" evidence="11">
    <location>
        <begin position="666"/>
        <end position="706"/>
    </location>
</feature>
<feature type="region of interest" description="Disordered" evidence="11">
    <location>
        <begin position="514"/>
        <end position="544"/>
    </location>
</feature>
<feature type="compositionally biased region" description="Polar residues" evidence="11">
    <location>
        <begin position="514"/>
        <end position="526"/>
    </location>
</feature>
<dbReference type="InterPro" id="IPR044099">
    <property type="entry name" value="Dcp2_NUDIX"/>
</dbReference>
<dbReference type="InterPro" id="IPR036189">
    <property type="entry name" value="DCP2_BoxA_sf"/>
</dbReference>
<dbReference type="InterPro" id="IPR015797">
    <property type="entry name" value="NUDIX_hydrolase-like_dom_sf"/>
</dbReference>
<comment type="subcellular location">
    <subcellularLocation>
        <location evidence="2">Cytoplasm</location>
        <location evidence="2">P-body</location>
    </subcellularLocation>
</comment>
<dbReference type="InterPro" id="IPR020084">
    <property type="entry name" value="NUDIX_hydrolase_CS"/>
</dbReference>
<dbReference type="Pfam" id="PF05026">
    <property type="entry name" value="DCP2"/>
    <property type="match status" value="1"/>
</dbReference>
<feature type="compositionally biased region" description="Low complexity" evidence="11">
    <location>
        <begin position="670"/>
        <end position="679"/>
    </location>
</feature>
<comment type="similarity">
    <text evidence="3">Belongs to the Nudix hydrolase family. DCP2 subfamily.</text>
</comment>
<keyword evidence="14" id="KW-1185">Reference proteome</keyword>
<evidence type="ECO:0000256" key="7">
    <source>
        <dbReference type="ARBA" id="ARBA00022801"/>
    </source>
</evidence>
<dbReference type="GO" id="GO:0000290">
    <property type="term" value="P:deadenylation-dependent decapping of nuclear-transcribed mRNA"/>
    <property type="evidence" value="ECO:0007669"/>
    <property type="project" value="InterPro"/>
</dbReference>
<gene>
    <name evidence="13" type="ORF">SCODWIG_02286</name>
</gene>
<dbReference type="AlphaFoldDB" id="A0A376B753"/>
<name>A0A376B753_9ASCO</name>
<organism evidence="13 14">
    <name type="scientific">Saccharomycodes ludwigii</name>
    <dbReference type="NCBI Taxonomy" id="36035"/>
    <lineage>
        <taxon>Eukaryota</taxon>
        <taxon>Fungi</taxon>
        <taxon>Dikarya</taxon>
        <taxon>Ascomycota</taxon>
        <taxon>Saccharomycotina</taxon>
        <taxon>Saccharomycetes</taxon>
        <taxon>Saccharomycodales</taxon>
        <taxon>Saccharomycodaceae</taxon>
        <taxon>Saccharomycodes</taxon>
    </lineage>
</organism>
<evidence type="ECO:0000256" key="5">
    <source>
        <dbReference type="ARBA" id="ARBA00022664"/>
    </source>
</evidence>
<dbReference type="Pfam" id="PF00293">
    <property type="entry name" value="NUDIX"/>
    <property type="match status" value="1"/>
</dbReference>
<accession>A0A376B753</accession>
<dbReference type="Gene3D" id="3.90.79.10">
    <property type="entry name" value="Nucleoside Triphosphate Pyrophosphohydrolase"/>
    <property type="match status" value="1"/>
</dbReference>
<evidence type="ECO:0000256" key="10">
    <source>
        <dbReference type="ARBA" id="ARBA00023211"/>
    </source>
</evidence>
<evidence type="ECO:0000256" key="6">
    <source>
        <dbReference type="ARBA" id="ARBA00022723"/>
    </source>
</evidence>
<keyword evidence="9" id="KW-0866">Nonsense-mediated mRNA decay</keyword>
<evidence type="ECO:0000256" key="3">
    <source>
        <dbReference type="ARBA" id="ARBA00005279"/>
    </source>
</evidence>
<keyword evidence="8" id="KW-0694">RNA-binding</keyword>
<feature type="compositionally biased region" description="Polar residues" evidence="11">
    <location>
        <begin position="534"/>
        <end position="544"/>
    </location>
</feature>
<evidence type="ECO:0000256" key="9">
    <source>
        <dbReference type="ARBA" id="ARBA00023161"/>
    </source>
</evidence>
<keyword evidence="4" id="KW-0963">Cytoplasm</keyword>
<dbReference type="GO" id="GO:0140933">
    <property type="term" value="F:5'-(N(7)-methylguanosine 5'-triphospho)-[mRNA] hydrolase activity"/>
    <property type="evidence" value="ECO:0007669"/>
    <property type="project" value="InterPro"/>
</dbReference>
<keyword evidence="7" id="KW-0378">Hydrolase</keyword>
<evidence type="ECO:0000256" key="4">
    <source>
        <dbReference type="ARBA" id="ARBA00022490"/>
    </source>
</evidence>
<dbReference type="PROSITE" id="PS00893">
    <property type="entry name" value="NUDIX_BOX"/>
    <property type="match status" value="1"/>
</dbReference>
<comment type="cofactor">
    <cofactor evidence="1">
        <name>Mn(2+)</name>
        <dbReference type="ChEBI" id="CHEBI:29035"/>
    </cofactor>
</comment>
<feature type="domain" description="Nudix hydrolase" evidence="12">
    <location>
        <begin position="103"/>
        <end position="231"/>
    </location>
</feature>
<keyword evidence="6" id="KW-0479">Metal-binding</keyword>
<evidence type="ECO:0000256" key="1">
    <source>
        <dbReference type="ARBA" id="ARBA00001936"/>
    </source>
</evidence>
<dbReference type="GO" id="GO:0030145">
    <property type="term" value="F:manganese ion binding"/>
    <property type="evidence" value="ECO:0007669"/>
    <property type="project" value="InterPro"/>
</dbReference>
<dbReference type="EMBL" id="UFAJ01000379">
    <property type="protein sequence ID" value="SSD60525.1"/>
    <property type="molecule type" value="Genomic_DNA"/>
</dbReference>
<dbReference type="GO" id="GO:0006397">
    <property type="term" value="P:mRNA processing"/>
    <property type="evidence" value="ECO:0007669"/>
    <property type="project" value="UniProtKB-KW"/>
</dbReference>
<dbReference type="Gene3D" id="1.10.10.1050">
    <property type="entry name" value="Dcp2, box A domain"/>
    <property type="match status" value="1"/>
</dbReference>
<proteinExistence type="inferred from homology"/>
<dbReference type="InterPro" id="IPR000086">
    <property type="entry name" value="NUDIX_hydrolase_dom"/>
</dbReference>
<dbReference type="VEuPathDB" id="FungiDB:SCODWIG_02286"/>
<dbReference type="GO" id="GO:0000184">
    <property type="term" value="P:nuclear-transcribed mRNA catabolic process, nonsense-mediated decay"/>
    <property type="evidence" value="ECO:0007669"/>
    <property type="project" value="UniProtKB-KW"/>
</dbReference>
<evidence type="ECO:0000259" key="12">
    <source>
        <dbReference type="PROSITE" id="PS51462"/>
    </source>
</evidence>
<evidence type="ECO:0000256" key="8">
    <source>
        <dbReference type="ARBA" id="ARBA00022884"/>
    </source>
</evidence>
<dbReference type="SUPFAM" id="SSF55811">
    <property type="entry name" value="Nudix"/>
    <property type="match status" value="1"/>
</dbReference>
<dbReference type="PROSITE" id="PS51462">
    <property type="entry name" value="NUDIX"/>
    <property type="match status" value="1"/>
</dbReference>
<dbReference type="PANTHER" id="PTHR23114:SF17">
    <property type="entry name" value="M7GPPPN-MRNA HYDROLASE"/>
    <property type="match status" value="1"/>
</dbReference>
<dbReference type="PANTHER" id="PTHR23114">
    <property type="entry name" value="M7GPPPN-MRNA HYDROLASE"/>
    <property type="match status" value="1"/>
</dbReference>
<dbReference type="CDD" id="cd03672">
    <property type="entry name" value="NUDIX_Dcp2p_Nudt20"/>
    <property type="match status" value="1"/>
</dbReference>
<dbReference type="InterPro" id="IPR007722">
    <property type="entry name" value="DCP2_BoxA"/>
</dbReference>
<dbReference type="Proteomes" id="UP000262825">
    <property type="component" value="Unassembled WGS sequence"/>
</dbReference>
<keyword evidence="10" id="KW-0464">Manganese</keyword>
<reference evidence="14" key="1">
    <citation type="submission" date="2018-06" db="EMBL/GenBank/DDBJ databases">
        <authorList>
            <person name="Guldener U."/>
        </authorList>
    </citation>
    <scope>NUCLEOTIDE SEQUENCE [LARGE SCALE GENOMIC DNA]</scope>
    <source>
        <strain evidence="14">UTAD17</strain>
    </source>
</reference>
<dbReference type="FunFam" id="3.90.79.10:FF:000045">
    <property type="entry name" value="mRNA-decapping enzyme 2"/>
    <property type="match status" value="1"/>
</dbReference>
<dbReference type="GO" id="GO:0000932">
    <property type="term" value="C:P-body"/>
    <property type="evidence" value="ECO:0007669"/>
    <property type="project" value="UniProtKB-SubCell"/>
</dbReference>
<evidence type="ECO:0000256" key="2">
    <source>
        <dbReference type="ARBA" id="ARBA00004201"/>
    </source>
</evidence>